<evidence type="ECO:0000313" key="7">
    <source>
        <dbReference type="EMBL" id="TYP92286.1"/>
    </source>
</evidence>
<sequence length="193" mass="23356">MEKPFYDQYSLDDLYIRVTESDREAFDHLYHQMWRKLYTVAFRKLQDENIAKDVIQELFIEIWDNRKKRQILAVEKYLYQAVRFKVINCYRKRKVNFEELETVAGTLADYTAGADIPYFEKELRATIDRWIDRLPKKRRAIFLLRYQEDKSTKEISTLLNVSPKTVQNQLLNTTNMLKILLQKMLLLFLLIFL</sequence>
<dbReference type="Proteomes" id="UP000325105">
    <property type="component" value="Unassembled WGS sequence"/>
</dbReference>
<dbReference type="InterPro" id="IPR039425">
    <property type="entry name" value="RNA_pol_sigma-70-like"/>
</dbReference>
<dbReference type="GO" id="GO:0003677">
    <property type="term" value="F:DNA binding"/>
    <property type="evidence" value="ECO:0007669"/>
    <property type="project" value="InterPro"/>
</dbReference>
<protein>
    <submittedName>
        <fullName evidence="7">RNA polymerase sigma-70 factor (ECF subfamily)</fullName>
    </submittedName>
</protein>
<dbReference type="InterPro" id="IPR007627">
    <property type="entry name" value="RNA_pol_sigma70_r2"/>
</dbReference>
<dbReference type="AlphaFoldDB" id="A0A5S5DAY9"/>
<evidence type="ECO:0000256" key="2">
    <source>
        <dbReference type="ARBA" id="ARBA00023015"/>
    </source>
</evidence>
<dbReference type="NCBIfam" id="TIGR02937">
    <property type="entry name" value="sigma70-ECF"/>
    <property type="match status" value="1"/>
</dbReference>
<dbReference type="GO" id="GO:0006352">
    <property type="term" value="P:DNA-templated transcription initiation"/>
    <property type="evidence" value="ECO:0007669"/>
    <property type="project" value="InterPro"/>
</dbReference>
<keyword evidence="4" id="KW-0804">Transcription</keyword>
<dbReference type="EMBL" id="VNHX01000017">
    <property type="protein sequence ID" value="TYP92286.1"/>
    <property type="molecule type" value="Genomic_DNA"/>
</dbReference>
<dbReference type="Pfam" id="PF08281">
    <property type="entry name" value="Sigma70_r4_2"/>
    <property type="match status" value="1"/>
</dbReference>
<evidence type="ECO:0000256" key="4">
    <source>
        <dbReference type="ARBA" id="ARBA00023163"/>
    </source>
</evidence>
<evidence type="ECO:0000259" key="6">
    <source>
        <dbReference type="Pfam" id="PF08281"/>
    </source>
</evidence>
<dbReference type="InterPro" id="IPR013249">
    <property type="entry name" value="RNA_pol_sigma70_r4_t2"/>
</dbReference>
<feature type="domain" description="RNA polymerase sigma-70 region 2" evidence="5">
    <location>
        <begin position="29"/>
        <end position="94"/>
    </location>
</feature>
<comment type="similarity">
    <text evidence="1">Belongs to the sigma-70 factor family. ECF subfamily.</text>
</comment>
<accession>A0A5S5DAY9</accession>
<keyword evidence="8" id="KW-1185">Reference proteome</keyword>
<comment type="caution">
    <text evidence="7">The sequence shown here is derived from an EMBL/GenBank/DDBJ whole genome shotgun (WGS) entry which is preliminary data.</text>
</comment>
<organism evidence="7 8">
    <name type="scientific">Sphingobacterium allocomposti</name>
    <dbReference type="NCBI Taxonomy" id="415956"/>
    <lineage>
        <taxon>Bacteria</taxon>
        <taxon>Pseudomonadati</taxon>
        <taxon>Bacteroidota</taxon>
        <taxon>Sphingobacteriia</taxon>
        <taxon>Sphingobacteriales</taxon>
        <taxon>Sphingobacteriaceae</taxon>
        <taxon>Sphingobacterium</taxon>
    </lineage>
</organism>
<name>A0A5S5DAY9_9SPHI</name>
<dbReference type="PANTHER" id="PTHR43133:SF46">
    <property type="entry name" value="RNA POLYMERASE SIGMA-70 FACTOR ECF SUBFAMILY"/>
    <property type="match status" value="1"/>
</dbReference>
<proteinExistence type="inferred from homology"/>
<evidence type="ECO:0000313" key="8">
    <source>
        <dbReference type="Proteomes" id="UP000325105"/>
    </source>
</evidence>
<dbReference type="OrthoDB" id="679904at2"/>
<dbReference type="SUPFAM" id="SSF88946">
    <property type="entry name" value="Sigma2 domain of RNA polymerase sigma factors"/>
    <property type="match status" value="1"/>
</dbReference>
<gene>
    <name evidence="7" type="ORF">BC792_11761</name>
</gene>
<dbReference type="GO" id="GO:0016987">
    <property type="term" value="F:sigma factor activity"/>
    <property type="evidence" value="ECO:0007669"/>
    <property type="project" value="UniProtKB-KW"/>
</dbReference>
<dbReference type="Pfam" id="PF04542">
    <property type="entry name" value="Sigma70_r2"/>
    <property type="match status" value="1"/>
</dbReference>
<dbReference type="Gene3D" id="1.10.1740.10">
    <property type="match status" value="1"/>
</dbReference>
<keyword evidence="3" id="KW-0731">Sigma factor</keyword>
<dbReference type="InterPro" id="IPR013325">
    <property type="entry name" value="RNA_pol_sigma_r2"/>
</dbReference>
<evidence type="ECO:0000259" key="5">
    <source>
        <dbReference type="Pfam" id="PF04542"/>
    </source>
</evidence>
<feature type="domain" description="RNA polymerase sigma factor 70 region 4 type 2" evidence="6">
    <location>
        <begin position="127"/>
        <end position="170"/>
    </location>
</feature>
<evidence type="ECO:0000256" key="3">
    <source>
        <dbReference type="ARBA" id="ARBA00023082"/>
    </source>
</evidence>
<reference evidence="7 8" key="1">
    <citation type="submission" date="2019-07" db="EMBL/GenBank/DDBJ databases">
        <title>Genomic Encyclopedia of Archaeal and Bacterial Type Strains, Phase II (KMG-II): from individual species to whole genera.</title>
        <authorList>
            <person name="Goeker M."/>
        </authorList>
    </citation>
    <scope>NUCLEOTIDE SEQUENCE [LARGE SCALE GENOMIC DNA]</scope>
    <source>
        <strain evidence="7 8">DSM 18850</strain>
    </source>
</reference>
<evidence type="ECO:0000256" key="1">
    <source>
        <dbReference type="ARBA" id="ARBA00010641"/>
    </source>
</evidence>
<dbReference type="InterPro" id="IPR013324">
    <property type="entry name" value="RNA_pol_sigma_r3/r4-like"/>
</dbReference>
<dbReference type="PANTHER" id="PTHR43133">
    <property type="entry name" value="RNA POLYMERASE ECF-TYPE SIGMA FACTO"/>
    <property type="match status" value="1"/>
</dbReference>
<dbReference type="InterPro" id="IPR014284">
    <property type="entry name" value="RNA_pol_sigma-70_dom"/>
</dbReference>
<keyword evidence="2" id="KW-0805">Transcription regulation</keyword>
<dbReference type="Gene3D" id="1.10.10.10">
    <property type="entry name" value="Winged helix-like DNA-binding domain superfamily/Winged helix DNA-binding domain"/>
    <property type="match status" value="1"/>
</dbReference>
<dbReference type="RefSeq" id="WP_148909384.1">
    <property type="nucleotide sequence ID" value="NZ_VNHX01000017.1"/>
</dbReference>
<dbReference type="InterPro" id="IPR036388">
    <property type="entry name" value="WH-like_DNA-bd_sf"/>
</dbReference>
<dbReference type="SUPFAM" id="SSF88659">
    <property type="entry name" value="Sigma3 and sigma4 domains of RNA polymerase sigma factors"/>
    <property type="match status" value="1"/>
</dbReference>